<dbReference type="OrthoDB" id="9803597at2"/>
<dbReference type="NCBIfam" id="TIGR03548">
    <property type="entry name" value="mutarot_permut"/>
    <property type="match status" value="1"/>
</dbReference>
<dbReference type="Pfam" id="PF24996">
    <property type="entry name" value="NANM"/>
    <property type="match status" value="2"/>
</dbReference>
<organism evidence="1 2">
    <name type="scientific">Prevotella jejuni</name>
    <dbReference type="NCBI Taxonomy" id="1177574"/>
    <lineage>
        <taxon>Bacteria</taxon>
        <taxon>Pseudomonadati</taxon>
        <taxon>Bacteroidota</taxon>
        <taxon>Bacteroidia</taxon>
        <taxon>Bacteroidales</taxon>
        <taxon>Prevotellaceae</taxon>
        <taxon>Prevotella</taxon>
    </lineage>
</organism>
<protein>
    <submittedName>
        <fullName evidence="1">Cyclically-permuted mutarotase family protein</fullName>
    </submittedName>
</protein>
<dbReference type="InterPro" id="IPR015915">
    <property type="entry name" value="Kelch-typ_b-propeller"/>
</dbReference>
<gene>
    <name evidence="1" type="ORF">SAMN06265364_1254</name>
</gene>
<proteinExistence type="predicted"/>
<evidence type="ECO:0000313" key="1">
    <source>
        <dbReference type="EMBL" id="SNR97850.1"/>
    </source>
</evidence>
<dbReference type="Proteomes" id="UP000198427">
    <property type="component" value="Unassembled WGS sequence"/>
</dbReference>
<dbReference type="Gene3D" id="2.120.10.80">
    <property type="entry name" value="Kelch-type beta propeller"/>
    <property type="match status" value="1"/>
</dbReference>
<dbReference type="AlphaFoldDB" id="A0A2K9HAJ7"/>
<dbReference type="RefSeq" id="WP_089366728.1">
    <property type="nucleotide sequence ID" value="NZ_CP023864.1"/>
</dbReference>
<comment type="caution">
    <text evidence="1">The sequence shown here is derived from an EMBL/GenBank/DDBJ whole genome shotgun (WGS) entry which is preliminary data.</text>
</comment>
<evidence type="ECO:0000313" key="2">
    <source>
        <dbReference type="Proteomes" id="UP000198427"/>
    </source>
</evidence>
<dbReference type="PANTHER" id="PTHR45632">
    <property type="entry name" value="LD33804P"/>
    <property type="match status" value="1"/>
</dbReference>
<reference evidence="1 2" key="1">
    <citation type="submission" date="2017-06" db="EMBL/GenBank/DDBJ databases">
        <authorList>
            <person name="Varghese N."/>
            <person name="Submissions S."/>
        </authorList>
    </citation>
    <scope>NUCLEOTIDE SEQUENCE [LARGE SCALE GENOMIC DNA]</scope>
    <source>
        <strain evidence="1 2">DSM 26989</strain>
    </source>
</reference>
<dbReference type="InterPro" id="IPR019937">
    <property type="entry name" value="Cycl-permuted_mutarotase"/>
</dbReference>
<dbReference type="InterPro" id="IPR056734">
    <property type="entry name" value="NANM"/>
</dbReference>
<dbReference type="GeneID" id="94029605"/>
<accession>A0A2K9HAJ7</accession>
<keyword evidence="2" id="KW-1185">Reference proteome</keyword>
<sequence length="358" mass="38580">MTTITLLTGLGANASDADSLIVMRGFPTDEVGIEQGVSACYAGRIDDQLVMAGGCNFPVNTLAPDSKKVYYRGIYATTTDDGDQLNWRLVGMLPEPLAYGVTVTYDNSMIVVGGMNNDGSRGAVYRVKIVDGKAEVSTLPSLPCTADNMAGSLVGRHLYIAGGAMDGKASNRVLRLDLDNLSAGWQDVKPFPGMVRVQPVAGSMGDNRFCLFGGFAPAGNGEEAKLAMDGCIYDETTDEWQVVEGPKDDMNQPLFVGGGAAINLCSDQLLVMGGVNKDVFLSAVNHPQPDYLSHPIEWYHFNPYTLYYDKAGWKVLYKSSETARAGAALTQTHHGLYVIGGELKPRVRSNKVVKYPKR</sequence>
<dbReference type="KEGG" id="pje:CRM71_09425"/>
<dbReference type="SUPFAM" id="SSF117281">
    <property type="entry name" value="Kelch motif"/>
    <property type="match status" value="1"/>
</dbReference>
<name>A0A2K9HAJ7_9BACT</name>
<dbReference type="EMBL" id="FZNZ01000025">
    <property type="protein sequence ID" value="SNR97850.1"/>
    <property type="molecule type" value="Genomic_DNA"/>
</dbReference>